<comment type="similarity">
    <text evidence="1">Belongs to the ABC transporter superfamily.</text>
</comment>
<evidence type="ECO:0000313" key="8">
    <source>
        <dbReference type="Proteomes" id="UP000295578"/>
    </source>
</evidence>
<protein>
    <submittedName>
        <fullName evidence="7">ABC transporter ATP-binding protein</fullName>
    </submittedName>
</protein>
<dbReference type="GO" id="GO:0015658">
    <property type="term" value="F:branched-chain amino acid transmembrane transporter activity"/>
    <property type="evidence" value="ECO:0007669"/>
    <property type="project" value="TreeGrafter"/>
</dbReference>
<dbReference type="PANTHER" id="PTHR43820">
    <property type="entry name" value="HIGH-AFFINITY BRANCHED-CHAIN AMINO ACID TRANSPORT ATP-BINDING PROTEIN LIVF"/>
    <property type="match status" value="1"/>
</dbReference>
<dbReference type="InterPro" id="IPR027417">
    <property type="entry name" value="P-loop_NTPase"/>
</dbReference>
<dbReference type="OrthoDB" id="5179231at2"/>
<dbReference type="PROSITE" id="PS50893">
    <property type="entry name" value="ABC_TRANSPORTER_2"/>
    <property type="match status" value="1"/>
</dbReference>
<dbReference type="SUPFAM" id="SSF52540">
    <property type="entry name" value="P-loop containing nucleoside triphosphate hydrolases"/>
    <property type="match status" value="1"/>
</dbReference>
<name>A0A4R5BEK0_9ACTN</name>
<dbReference type="InterPro" id="IPR003593">
    <property type="entry name" value="AAA+_ATPase"/>
</dbReference>
<proteinExistence type="inferred from homology"/>
<dbReference type="SMART" id="SM00382">
    <property type="entry name" value="AAA"/>
    <property type="match status" value="1"/>
</dbReference>
<evidence type="ECO:0000256" key="4">
    <source>
        <dbReference type="ARBA" id="ARBA00022840"/>
    </source>
</evidence>
<dbReference type="CDD" id="cd03224">
    <property type="entry name" value="ABC_TM1139_LivF_branched"/>
    <property type="match status" value="1"/>
</dbReference>
<dbReference type="Gene3D" id="3.40.50.300">
    <property type="entry name" value="P-loop containing nucleotide triphosphate hydrolases"/>
    <property type="match status" value="1"/>
</dbReference>
<dbReference type="PANTHER" id="PTHR43820:SF4">
    <property type="entry name" value="HIGH-AFFINITY BRANCHED-CHAIN AMINO ACID TRANSPORT ATP-BINDING PROTEIN LIVF"/>
    <property type="match status" value="1"/>
</dbReference>
<evidence type="ECO:0000256" key="1">
    <source>
        <dbReference type="ARBA" id="ARBA00005417"/>
    </source>
</evidence>
<keyword evidence="8" id="KW-1185">Reference proteome</keyword>
<gene>
    <name evidence="7" type="ORF">E1293_15175</name>
</gene>
<dbReference type="Pfam" id="PF00005">
    <property type="entry name" value="ABC_tran"/>
    <property type="match status" value="1"/>
</dbReference>
<dbReference type="EMBL" id="SMKY01000056">
    <property type="protein sequence ID" value="TDD83236.1"/>
    <property type="molecule type" value="Genomic_DNA"/>
</dbReference>
<evidence type="ECO:0000313" key="7">
    <source>
        <dbReference type="EMBL" id="TDD83236.1"/>
    </source>
</evidence>
<dbReference type="Proteomes" id="UP000295578">
    <property type="component" value="Unassembled WGS sequence"/>
</dbReference>
<evidence type="ECO:0000256" key="5">
    <source>
        <dbReference type="ARBA" id="ARBA00022970"/>
    </source>
</evidence>
<evidence type="ECO:0000259" key="6">
    <source>
        <dbReference type="PROSITE" id="PS50893"/>
    </source>
</evidence>
<keyword evidence="4 7" id="KW-0067">ATP-binding</keyword>
<evidence type="ECO:0000256" key="3">
    <source>
        <dbReference type="ARBA" id="ARBA00022741"/>
    </source>
</evidence>
<sequence>MMLEIDRLTAGYGRVRVLHEVSLDVGEGEIVALVGPNGAGKSTLLRAVTAMIPDRSGTLVLAGRSLIGASVEAVAAAGVAHVPEGRRLFPGLTVRDNLRLGGWLGRNKDLAPVLEMFPVLGDRLSQVAGSLSGGEQQMCAIARALMSRPKLLLIDELSLGLAPLLVDEILARLGGIAAAGTGILLVEQDAGAALEVAHRGYVLELGEVVLAGTTAELAADPRMRSAYLGGEWEADAASEPGGT</sequence>
<keyword evidence="2" id="KW-0813">Transport</keyword>
<keyword evidence="5" id="KW-0029">Amino-acid transport</keyword>
<comment type="caution">
    <text evidence="7">The sequence shown here is derived from an EMBL/GenBank/DDBJ whole genome shotgun (WGS) entry which is preliminary data.</text>
</comment>
<organism evidence="7 8">
    <name type="scientific">Actinomadura darangshiensis</name>
    <dbReference type="NCBI Taxonomy" id="705336"/>
    <lineage>
        <taxon>Bacteria</taxon>
        <taxon>Bacillati</taxon>
        <taxon>Actinomycetota</taxon>
        <taxon>Actinomycetes</taxon>
        <taxon>Streptosporangiales</taxon>
        <taxon>Thermomonosporaceae</taxon>
        <taxon>Actinomadura</taxon>
    </lineage>
</organism>
<accession>A0A4R5BEK0</accession>
<dbReference type="GO" id="GO:0016887">
    <property type="term" value="F:ATP hydrolysis activity"/>
    <property type="evidence" value="ECO:0007669"/>
    <property type="project" value="InterPro"/>
</dbReference>
<dbReference type="InterPro" id="IPR052156">
    <property type="entry name" value="BCAA_Transport_ATP-bd_LivF"/>
</dbReference>
<keyword evidence="3" id="KW-0547">Nucleotide-binding</keyword>
<evidence type="ECO:0000256" key="2">
    <source>
        <dbReference type="ARBA" id="ARBA00022448"/>
    </source>
</evidence>
<dbReference type="RefSeq" id="WP_132198033.1">
    <property type="nucleotide sequence ID" value="NZ_SMKY01000056.1"/>
</dbReference>
<feature type="domain" description="ABC transporter" evidence="6">
    <location>
        <begin position="3"/>
        <end position="230"/>
    </location>
</feature>
<dbReference type="GO" id="GO:0015807">
    <property type="term" value="P:L-amino acid transport"/>
    <property type="evidence" value="ECO:0007669"/>
    <property type="project" value="TreeGrafter"/>
</dbReference>
<dbReference type="GO" id="GO:0005524">
    <property type="term" value="F:ATP binding"/>
    <property type="evidence" value="ECO:0007669"/>
    <property type="project" value="UniProtKB-KW"/>
</dbReference>
<dbReference type="InterPro" id="IPR003439">
    <property type="entry name" value="ABC_transporter-like_ATP-bd"/>
</dbReference>
<dbReference type="AlphaFoldDB" id="A0A4R5BEK0"/>
<reference evidence="7 8" key="1">
    <citation type="submission" date="2019-03" db="EMBL/GenBank/DDBJ databases">
        <title>Draft genome sequences of novel Actinobacteria.</title>
        <authorList>
            <person name="Sahin N."/>
            <person name="Ay H."/>
            <person name="Saygin H."/>
        </authorList>
    </citation>
    <scope>NUCLEOTIDE SEQUENCE [LARGE SCALE GENOMIC DNA]</scope>
    <source>
        <strain evidence="7 8">DSM 45941</strain>
    </source>
</reference>